<name>A0ABY0H0V3_9PEZI</name>
<evidence type="ECO:0000313" key="4">
    <source>
        <dbReference type="Proteomes" id="UP000294003"/>
    </source>
</evidence>
<proteinExistence type="predicted"/>
<sequence>MNSTPIRAAVLILRHHGVSVCIAGELALNYYNVPRVCHICVPNSSSLVAAGFLCSTGLFEPFELDSDFNNYTEYKRGFPRVRTTRWTYPPQAIVVFPAPFFGLDPIETILVPPSADQKVHISKEIPDLSQEEIANLPLPRLAPLLKGLAKRFLDTGDDVAMIAVEQLVDGMNLDEAWAKKQLEGSDATLITLVMNQIRSKKSRIDYFTENKITCFISDEEEAENVRLIPDLNECILAIMRAVVKTKRLNDAAIALHRVLSRERINFGIFGGYAIGAIGVSARGFQAISQSRQDYVAFFWSDRPDRKNAVLVEIFCEKFPGARYSMANVQCRSVPVRGLSLGQGTSSFLDPFYLFKGKVRAAATRAKFHDSADLRMLASRYASAIKSRTNELNLEYVGLAIKRYIELGRLIQQLGVDVEKAKRAAKHLDLNKLPPPAPGDVQRGLLAIQDLTPYELAPFHAAPTTVELQGSDEEWWFRTVAVPNSSIFRRTSGDRSHPPAQGLQRALTGTSSYARWLDTYEGTAGVSYQHGGVDFSYPQGVLAFRLTAGERGKLNVTFSLARRQWVLSQGARANPNPTDDHSIVMSANNGRDTNALTVWSEARIVNSGGETNTTANGEQLVIKGADTIDVLFDAQSSYPHPTAASARGTVARQLDAAVAAEFPTVRSAAIADFGALMRRVKLDLGSSGDLGIQKMPTCLDNFGKNPAADPELTTLMFNFGPNLQCIWNPFYQPAWQSKYTININLQMNYWPALITNLAEVQKPVFDLIDMAIPRAQVVAKSMYGCDGIVMHHNTDLWGDSAPVDKGTPYTVWPMSAAWLASDAMEHYRWTKNKTFLQQTVWPLLQKTTQFYYCYLFEWNGYWTVGPSLSPEHAFIVPPSMSQAGKPEGLDISIEMDNQLLHNLFTNINQTCTILGLDAHLPDCAKANAYLPRIHPPRIGPENREILEWQDEYDEEEPAHRRLSSLWGLYPGKQLTPLVSPTYAKAGKALLDRRIAASSGSTRWSRS</sequence>
<evidence type="ECO:0008006" key="5">
    <source>
        <dbReference type="Google" id="ProtNLM"/>
    </source>
</evidence>
<reference evidence="3 4" key="1">
    <citation type="submission" date="2018-06" db="EMBL/GenBank/DDBJ databases">
        <title>Complete Genomes of Monosporascus.</title>
        <authorList>
            <person name="Robinson A.J."/>
            <person name="Natvig D.O."/>
        </authorList>
    </citation>
    <scope>NUCLEOTIDE SEQUENCE [LARGE SCALE GENOMIC DNA]</scope>
    <source>
        <strain evidence="3 4">CBS 609.92</strain>
    </source>
</reference>
<feature type="domain" description="Glycosyl hydrolase family 95 catalytic" evidence="2">
    <location>
        <begin position="662"/>
        <end position="1004"/>
    </location>
</feature>
<evidence type="ECO:0000313" key="3">
    <source>
        <dbReference type="EMBL" id="RYO81962.1"/>
    </source>
</evidence>
<keyword evidence="4" id="KW-1185">Reference proteome</keyword>
<dbReference type="Pfam" id="PF14498">
    <property type="entry name" value="Glyco_hyd_65N_2"/>
    <property type="match status" value="1"/>
</dbReference>
<evidence type="ECO:0000259" key="2">
    <source>
        <dbReference type="Pfam" id="PF22124"/>
    </source>
</evidence>
<dbReference type="PANTHER" id="PTHR31084:SF0">
    <property type="entry name" value="ALPHA-L-FUCOSIDASE 2"/>
    <property type="match status" value="1"/>
</dbReference>
<feature type="domain" description="Glycosyl hydrolase family 95 N-terminal" evidence="1">
    <location>
        <begin position="509"/>
        <end position="638"/>
    </location>
</feature>
<dbReference type="Proteomes" id="UP000294003">
    <property type="component" value="Unassembled WGS sequence"/>
</dbReference>
<dbReference type="PANTHER" id="PTHR31084">
    <property type="entry name" value="ALPHA-L-FUCOSIDASE 2"/>
    <property type="match status" value="1"/>
</dbReference>
<evidence type="ECO:0000259" key="1">
    <source>
        <dbReference type="Pfam" id="PF14498"/>
    </source>
</evidence>
<protein>
    <recommendedName>
        <fullName evidence="5">Glycosyl hydrolase family 95 N-terminal domain-containing protein</fullName>
    </recommendedName>
</protein>
<dbReference type="InterPro" id="IPR012341">
    <property type="entry name" value="6hp_glycosidase-like_sf"/>
</dbReference>
<accession>A0ABY0H0V3</accession>
<dbReference type="Gene3D" id="1.50.10.10">
    <property type="match status" value="1"/>
</dbReference>
<dbReference type="Pfam" id="PF22124">
    <property type="entry name" value="Glyco_hydro_95_cat"/>
    <property type="match status" value="1"/>
</dbReference>
<gene>
    <name evidence="3" type="ORF">DL762_006841</name>
</gene>
<organism evidence="3 4">
    <name type="scientific">Monosporascus cannonballus</name>
    <dbReference type="NCBI Taxonomy" id="155416"/>
    <lineage>
        <taxon>Eukaryota</taxon>
        <taxon>Fungi</taxon>
        <taxon>Dikarya</taxon>
        <taxon>Ascomycota</taxon>
        <taxon>Pezizomycotina</taxon>
        <taxon>Sordariomycetes</taxon>
        <taxon>Xylariomycetidae</taxon>
        <taxon>Xylariales</taxon>
        <taxon>Xylariales incertae sedis</taxon>
        <taxon>Monosporascus</taxon>
    </lineage>
</organism>
<dbReference type="SUPFAM" id="SSF48208">
    <property type="entry name" value="Six-hairpin glycosidases"/>
    <property type="match status" value="1"/>
</dbReference>
<dbReference type="InterPro" id="IPR054363">
    <property type="entry name" value="GH95_cat"/>
</dbReference>
<dbReference type="EMBL" id="QJNS01000233">
    <property type="protein sequence ID" value="RYO81962.1"/>
    <property type="molecule type" value="Genomic_DNA"/>
</dbReference>
<comment type="caution">
    <text evidence="3">The sequence shown here is derived from an EMBL/GenBank/DDBJ whole genome shotgun (WGS) entry which is preliminary data.</text>
</comment>
<dbReference type="InterPro" id="IPR027414">
    <property type="entry name" value="GH95_N_dom"/>
</dbReference>
<dbReference type="InterPro" id="IPR008928">
    <property type="entry name" value="6-hairpin_glycosidase_sf"/>
</dbReference>